<reference evidence="3" key="1">
    <citation type="submission" date="2023-03" db="EMBL/GenBank/DDBJ databases">
        <title>Selenobaculum gbiensis gen. nov. sp. nov., a new bacterium isolated from the gut microbiota of IBD patient.</title>
        <authorList>
            <person name="Yeo S."/>
            <person name="Park H."/>
            <person name="Huh C.S."/>
        </authorList>
    </citation>
    <scope>NUCLEOTIDE SEQUENCE</scope>
    <source>
        <strain evidence="3">ICN-92133</strain>
    </source>
</reference>
<evidence type="ECO:0000259" key="2">
    <source>
        <dbReference type="Pfam" id="PF07833"/>
    </source>
</evidence>
<dbReference type="KEGG" id="sgbi:P3F81_07195"/>
<feature type="signal peptide" evidence="1">
    <location>
        <begin position="1"/>
        <end position="22"/>
    </location>
</feature>
<evidence type="ECO:0000313" key="3">
    <source>
        <dbReference type="EMBL" id="WIW69708.1"/>
    </source>
</evidence>
<gene>
    <name evidence="3" type="ORF">P3F81_07195</name>
</gene>
<proteinExistence type="predicted"/>
<dbReference type="EMBL" id="CP120678">
    <property type="protein sequence ID" value="WIW69708.1"/>
    <property type="molecule type" value="Genomic_DNA"/>
</dbReference>
<name>A0A9Y2ERD5_9FIRM</name>
<dbReference type="Proteomes" id="UP001243623">
    <property type="component" value="Chromosome"/>
</dbReference>
<feature type="chain" id="PRO_5040814232" evidence="1">
    <location>
        <begin position="23"/>
        <end position="301"/>
    </location>
</feature>
<dbReference type="Pfam" id="PF07833">
    <property type="entry name" value="Cu_amine_oxidN1"/>
    <property type="match status" value="1"/>
</dbReference>
<organism evidence="3 4">
    <name type="scientific">Selenobaculum gibii</name>
    <dbReference type="NCBI Taxonomy" id="3054208"/>
    <lineage>
        <taxon>Bacteria</taxon>
        <taxon>Bacillati</taxon>
        <taxon>Bacillota</taxon>
        <taxon>Negativicutes</taxon>
        <taxon>Selenomonadales</taxon>
        <taxon>Selenomonadaceae</taxon>
        <taxon>Selenobaculum</taxon>
    </lineage>
</organism>
<feature type="domain" description="Copper amine oxidase-like N-terminal" evidence="2">
    <location>
        <begin position="203"/>
        <end position="299"/>
    </location>
</feature>
<protein>
    <submittedName>
        <fullName evidence="3">Stalk domain-containing protein</fullName>
    </submittedName>
</protein>
<accession>A0A9Y2ERD5</accession>
<dbReference type="RefSeq" id="WP_147669176.1">
    <property type="nucleotide sequence ID" value="NZ_CP120678.1"/>
</dbReference>
<evidence type="ECO:0000256" key="1">
    <source>
        <dbReference type="SAM" id="SignalP"/>
    </source>
</evidence>
<dbReference type="AlphaFoldDB" id="A0A9Y2ERD5"/>
<sequence>MKKLSIVLLLIFMMISANTVFAQAVEERSNNIFNTIGIIDSIDKDSIAISGEGTYKNLILRVTDESYILNGKTGENLDFSTLKEHSSVSVYYDGRMTRSIPPIGFAKAIVVGDNDENGLYMQVREVEKIQDGVRVLCSNGDRLVTIKNDILADAKNISAGDELLVWYKAMTLSLPGQAVAEKAVILNKKPDITVELLDNSIIIKGNNQVISTRAIVKNEKILLPLRQIAEKFGYTVSWKEDSKSAELLKGPQFATLTIDSHDYGKNKMRIVLDDAPQMINGVTYVPSEFFEKALELSVKVK</sequence>
<keyword evidence="1" id="KW-0732">Signal</keyword>
<dbReference type="Gene3D" id="3.30.457.10">
    <property type="entry name" value="Copper amine oxidase-like, N-terminal domain"/>
    <property type="match status" value="1"/>
</dbReference>
<dbReference type="InterPro" id="IPR036582">
    <property type="entry name" value="Mao_N_sf"/>
</dbReference>
<dbReference type="InterPro" id="IPR012854">
    <property type="entry name" value="Cu_amine_oxidase-like_N"/>
</dbReference>
<keyword evidence="4" id="KW-1185">Reference proteome</keyword>
<dbReference type="SUPFAM" id="SSF55383">
    <property type="entry name" value="Copper amine oxidase, domain N"/>
    <property type="match status" value="1"/>
</dbReference>
<evidence type="ECO:0000313" key="4">
    <source>
        <dbReference type="Proteomes" id="UP001243623"/>
    </source>
</evidence>